<sequence>MDGALTGSSIAKQLASCDKRSRDRALRTLKKWLPSQHLVPEEEMKKIWKGLFFCVWHTDKQPVQVEIINLIASLLVSLDLVVSLHYIEVFLSTMGCEWDSIDFLRLDKFYLLFRRFMHNGFFLLKQNSWNLDLLNRLMGVLEENTFLAIDKYPAKGVNYHISEIFLDELKPFLPIRREALDALLSPFFSVMMKSADKVLLNKIKSSIFVCLLRNGTKLLELRKVGDDVDSSDELVLFGTIALNLGLSSKFFDMGSSSNCLQSNRKMLFALHQEFLKLAKDLENSGIEILYPHVEDDFADEVLDLIPITRQEVQAAEVSSELVQVDAVGSADKHSKKKEKAKKASDGSGRKPKKLKQNNEVVNLIYGANSDDYGEVKDKGDTHDKNLIAFNESVIPNLQMQLEKVTAEVHMSVDDVSSLDLPTAVVNHSVSKNRKSSKSKDLQVSRTLGLCSLGFVGGIAAGKRDAKSAKKVRFSMKNNLVWKPHTPLPPHCLRIPPSVIPRGSAIKKGISPSPILEIPLTTKMVELKTCSGKKGRKARKSVSQPSNGKEVAIAF</sequence>
<evidence type="ECO:0000313" key="6">
    <source>
        <dbReference type="EMBL" id="KAJ4974727.1"/>
    </source>
</evidence>
<reference evidence="6" key="1">
    <citation type="journal article" date="2023" name="Plant J.">
        <title>The genome of the king protea, Protea cynaroides.</title>
        <authorList>
            <person name="Chang J."/>
            <person name="Duong T.A."/>
            <person name="Schoeman C."/>
            <person name="Ma X."/>
            <person name="Roodt D."/>
            <person name="Barker N."/>
            <person name="Li Z."/>
            <person name="Van de Peer Y."/>
            <person name="Mizrachi E."/>
        </authorList>
    </citation>
    <scope>NUCLEOTIDE SEQUENCE</scope>
    <source>
        <tissue evidence="6">Young leaves</tissue>
    </source>
</reference>
<keyword evidence="7" id="KW-1185">Reference proteome</keyword>
<keyword evidence="4" id="KW-0539">Nucleus</keyword>
<dbReference type="GO" id="GO:0005634">
    <property type="term" value="C:nucleus"/>
    <property type="evidence" value="ECO:0007669"/>
    <property type="project" value="UniProtKB-SubCell"/>
</dbReference>
<dbReference type="EMBL" id="JAMYWD010000004">
    <property type="protein sequence ID" value="KAJ4974727.1"/>
    <property type="molecule type" value="Genomic_DNA"/>
</dbReference>
<comment type="similarity">
    <text evidence="2">Belongs to the RRP1 family.</text>
</comment>
<name>A0A9Q0QWU5_9MAGN</name>
<evidence type="ECO:0000313" key="7">
    <source>
        <dbReference type="Proteomes" id="UP001141806"/>
    </source>
</evidence>
<evidence type="ECO:0000256" key="4">
    <source>
        <dbReference type="ARBA" id="ARBA00023242"/>
    </source>
</evidence>
<proteinExistence type="inferred from homology"/>
<evidence type="ECO:0000256" key="5">
    <source>
        <dbReference type="SAM" id="MobiDB-lite"/>
    </source>
</evidence>
<keyword evidence="3" id="KW-0698">rRNA processing</keyword>
<comment type="caution">
    <text evidence="6">The sequence shown here is derived from an EMBL/GenBank/DDBJ whole genome shotgun (WGS) entry which is preliminary data.</text>
</comment>
<dbReference type="GO" id="GO:0006364">
    <property type="term" value="P:rRNA processing"/>
    <property type="evidence" value="ECO:0007669"/>
    <property type="project" value="UniProtKB-KW"/>
</dbReference>
<dbReference type="AlphaFoldDB" id="A0A9Q0QWU5"/>
<dbReference type="PANTHER" id="PTHR13026">
    <property type="entry name" value="NNP-1 PROTEIN NOVEL NUCLEAR PROTEIN 1 NOP52"/>
    <property type="match status" value="1"/>
</dbReference>
<feature type="region of interest" description="Disordered" evidence="5">
    <location>
        <begin position="328"/>
        <end position="353"/>
    </location>
</feature>
<dbReference type="Pfam" id="PF05997">
    <property type="entry name" value="Nop52"/>
    <property type="match status" value="1"/>
</dbReference>
<dbReference type="PANTHER" id="PTHR13026:SF0">
    <property type="entry name" value="RIBOSOMAL RNA PROCESSING 1B"/>
    <property type="match status" value="1"/>
</dbReference>
<gene>
    <name evidence="6" type="ORF">NE237_007901</name>
</gene>
<protein>
    <submittedName>
        <fullName evidence="6">Uncharacterized protein</fullName>
    </submittedName>
</protein>
<evidence type="ECO:0000256" key="2">
    <source>
        <dbReference type="ARBA" id="ARBA00006374"/>
    </source>
</evidence>
<dbReference type="Proteomes" id="UP001141806">
    <property type="component" value="Unassembled WGS sequence"/>
</dbReference>
<organism evidence="6 7">
    <name type="scientific">Protea cynaroides</name>
    <dbReference type="NCBI Taxonomy" id="273540"/>
    <lineage>
        <taxon>Eukaryota</taxon>
        <taxon>Viridiplantae</taxon>
        <taxon>Streptophyta</taxon>
        <taxon>Embryophyta</taxon>
        <taxon>Tracheophyta</taxon>
        <taxon>Spermatophyta</taxon>
        <taxon>Magnoliopsida</taxon>
        <taxon>Proteales</taxon>
        <taxon>Proteaceae</taxon>
        <taxon>Protea</taxon>
    </lineage>
</organism>
<accession>A0A9Q0QWU5</accession>
<evidence type="ECO:0000256" key="3">
    <source>
        <dbReference type="ARBA" id="ARBA00022552"/>
    </source>
</evidence>
<dbReference type="OrthoDB" id="2019504at2759"/>
<dbReference type="InterPro" id="IPR010301">
    <property type="entry name" value="RRP1"/>
</dbReference>
<evidence type="ECO:0000256" key="1">
    <source>
        <dbReference type="ARBA" id="ARBA00004123"/>
    </source>
</evidence>
<comment type="subcellular location">
    <subcellularLocation>
        <location evidence="1">Nucleus</location>
    </subcellularLocation>
</comment>
<dbReference type="GO" id="GO:0030688">
    <property type="term" value="C:preribosome, small subunit precursor"/>
    <property type="evidence" value="ECO:0007669"/>
    <property type="project" value="InterPro"/>
</dbReference>